<dbReference type="KEGG" id="mis:MICPUN_109218"/>
<evidence type="ECO:0000313" key="3">
    <source>
        <dbReference type="Proteomes" id="UP000002009"/>
    </source>
</evidence>
<proteinExistence type="predicted"/>
<dbReference type="RefSeq" id="XP_002505080.1">
    <property type="nucleotide sequence ID" value="XM_002505034.1"/>
</dbReference>
<dbReference type="eggNOG" id="ENOG502QVZR">
    <property type="taxonomic scope" value="Eukaryota"/>
</dbReference>
<accession>C1EF22</accession>
<dbReference type="OrthoDB" id="508259at2759"/>
<dbReference type="Proteomes" id="UP000002009">
    <property type="component" value="Chromosome 11"/>
</dbReference>
<dbReference type="InParanoid" id="C1EF22"/>
<evidence type="ECO:0008006" key="4">
    <source>
        <dbReference type="Google" id="ProtNLM"/>
    </source>
</evidence>
<dbReference type="AlphaFoldDB" id="C1EF22"/>
<gene>
    <name evidence="2" type="ORF">MICPUN_109218</name>
</gene>
<dbReference type="EMBL" id="CP001330">
    <property type="protein sequence ID" value="ACO66338.1"/>
    <property type="molecule type" value="Genomic_DNA"/>
</dbReference>
<organism evidence="2 3">
    <name type="scientific">Micromonas commoda (strain RCC299 / NOUM17 / CCMP2709)</name>
    <name type="common">Picoplanktonic green alga</name>
    <dbReference type="NCBI Taxonomy" id="296587"/>
    <lineage>
        <taxon>Eukaryota</taxon>
        <taxon>Viridiplantae</taxon>
        <taxon>Chlorophyta</taxon>
        <taxon>Mamiellophyceae</taxon>
        <taxon>Mamiellales</taxon>
        <taxon>Mamiellaceae</taxon>
        <taxon>Micromonas</taxon>
    </lineage>
</organism>
<reference evidence="2 3" key="1">
    <citation type="journal article" date="2009" name="Science">
        <title>Green evolution and dynamic adaptations revealed by genomes of the marine picoeukaryotes Micromonas.</title>
        <authorList>
            <person name="Worden A.Z."/>
            <person name="Lee J.H."/>
            <person name="Mock T."/>
            <person name="Rouze P."/>
            <person name="Simmons M.P."/>
            <person name="Aerts A.L."/>
            <person name="Allen A.E."/>
            <person name="Cuvelier M.L."/>
            <person name="Derelle E."/>
            <person name="Everett M.V."/>
            <person name="Foulon E."/>
            <person name="Grimwood J."/>
            <person name="Gundlach H."/>
            <person name="Henrissat B."/>
            <person name="Napoli C."/>
            <person name="McDonald S.M."/>
            <person name="Parker M.S."/>
            <person name="Rombauts S."/>
            <person name="Salamov A."/>
            <person name="Von Dassow P."/>
            <person name="Badger J.H."/>
            <person name="Coutinho P.M."/>
            <person name="Demir E."/>
            <person name="Dubchak I."/>
            <person name="Gentemann C."/>
            <person name="Eikrem W."/>
            <person name="Gready J.E."/>
            <person name="John U."/>
            <person name="Lanier W."/>
            <person name="Lindquist E.A."/>
            <person name="Lucas S."/>
            <person name="Mayer K.F."/>
            <person name="Moreau H."/>
            <person name="Not F."/>
            <person name="Otillar R."/>
            <person name="Panaud O."/>
            <person name="Pangilinan J."/>
            <person name="Paulsen I."/>
            <person name="Piegu B."/>
            <person name="Poliakov A."/>
            <person name="Robbens S."/>
            <person name="Schmutz J."/>
            <person name="Toulza E."/>
            <person name="Wyss T."/>
            <person name="Zelensky A."/>
            <person name="Zhou K."/>
            <person name="Armbrust E.V."/>
            <person name="Bhattacharya D."/>
            <person name="Goodenough U.W."/>
            <person name="Van de Peer Y."/>
            <person name="Grigoriev I.V."/>
        </authorList>
    </citation>
    <scope>NUCLEOTIDE SEQUENCE [LARGE SCALE GENOMIC DNA]</scope>
    <source>
        <strain evidence="3">RCC299 / NOUM17</strain>
    </source>
</reference>
<protein>
    <recommendedName>
        <fullName evidence="4">Apple domain-containing protein</fullName>
    </recommendedName>
</protein>
<dbReference type="PANTHER" id="PTHR33344">
    <property type="entry name" value="OS02G0761600 PROTEIN"/>
    <property type="match status" value="1"/>
</dbReference>
<keyword evidence="3" id="KW-1185">Reference proteome</keyword>
<name>C1EF22_MICCC</name>
<feature type="compositionally biased region" description="Basic and acidic residues" evidence="1">
    <location>
        <begin position="16"/>
        <end position="28"/>
    </location>
</feature>
<evidence type="ECO:0000313" key="2">
    <source>
        <dbReference type="EMBL" id="ACO66338.1"/>
    </source>
</evidence>
<feature type="region of interest" description="Disordered" evidence="1">
    <location>
        <begin position="1"/>
        <end position="28"/>
    </location>
</feature>
<dbReference type="OMA" id="VLPCNVF"/>
<dbReference type="GeneID" id="8247795"/>
<sequence length="231" mass="25144">MSRGDGTPWMSGHLPRYSDPKDDPTGGVDVEMRKVDIALVESTPPARPRECGSPAVDGYSHVVPDCLVKSRTNVEFDRSEAARSEQVAWYEEHASYDGLAVAWGIGHRKPTAAACAAACRAHKPGPPHHGPFADLPCNAWVWCPVMETKGCFEPDAHTHGPGDCWLKFTETPENVEVNQRGANDAPGTVKDGATYRKRHPDAPRLAHWTSGVMLPPGWTPSNGTYGPRATW</sequence>
<evidence type="ECO:0000256" key="1">
    <source>
        <dbReference type="SAM" id="MobiDB-lite"/>
    </source>
</evidence>